<dbReference type="EMBL" id="AP009153">
    <property type="protein sequence ID" value="BAH40669.1"/>
    <property type="molecule type" value="Genomic_DNA"/>
</dbReference>
<organism evidence="10 11">
    <name type="scientific">Gemmatimonas aurantiaca (strain DSM 14586 / JCM 11422 / NBRC 100505 / T-27)</name>
    <dbReference type="NCBI Taxonomy" id="379066"/>
    <lineage>
        <taxon>Bacteria</taxon>
        <taxon>Pseudomonadati</taxon>
        <taxon>Gemmatimonadota</taxon>
        <taxon>Gemmatimonadia</taxon>
        <taxon>Gemmatimonadales</taxon>
        <taxon>Gemmatimonadaceae</taxon>
        <taxon>Gemmatimonas</taxon>
    </lineage>
</organism>
<dbReference type="PANTHER" id="PTHR30572">
    <property type="entry name" value="MEMBRANE COMPONENT OF TRANSPORTER-RELATED"/>
    <property type="match status" value="1"/>
</dbReference>
<dbReference type="InterPro" id="IPR003838">
    <property type="entry name" value="ABC3_permease_C"/>
</dbReference>
<dbReference type="PANTHER" id="PTHR30572:SF4">
    <property type="entry name" value="ABC TRANSPORTER PERMEASE YTRF"/>
    <property type="match status" value="1"/>
</dbReference>
<feature type="domain" description="ABC3 transporter permease C-terminal" evidence="8">
    <location>
        <begin position="342"/>
        <end position="455"/>
    </location>
</feature>
<evidence type="ECO:0000259" key="9">
    <source>
        <dbReference type="Pfam" id="PF12704"/>
    </source>
</evidence>
<dbReference type="InterPro" id="IPR050250">
    <property type="entry name" value="Macrolide_Exporter_MacB"/>
</dbReference>
<evidence type="ECO:0000313" key="11">
    <source>
        <dbReference type="Proteomes" id="UP000002209"/>
    </source>
</evidence>
<keyword evidence="3 7" id="KW-0812">Transmembrane</keyword>
<dbReference type="STRING" id="379066.GAU_3627"/>
<feature type="transmembrane region" description="Helical" evidence="7">
    <location>
        <begin position="421"/>
        <end position="445"/>
    </location>
</feature>
<keyword evidence="4 7" id="KW-1133">Transmembrane helix</keyword>
<evidence type="ECO:0000256" key="1">
    <source>
        <dbReference type="ARBA" id="ARBA00004651"/>
    </source>
</evidence>
<feature type="transmembrane region" description="Helical" evidence="7">
    <location>
        <begin position="335"/>
        <end position="363"/>
    </location>
</feature>
<keyword evidence="11" id="KW-1185">Reference proteome</keyword>
<dbReference type="GO" id="GO:0005886">
    <property type="term" value="C:plasma membrane"/>
    <property type="evidence" value="ECO:0007669"/>
    <property type="project" value="UniProtKB-SubCell"/>
</dbReference>
<reference evidence="11" key="1">
    <citation type="submission" date="2006-03" db="EMBL/GenBank/DDBJ databases">
        <title>Complete genome sequence of Gemmatimonas aurantiaca T-27 that represents a novel phylum Gemmatimonadetes.</title>
        <authorList>
            <person name="Takasaki K."/>
            <person name="Ichikawa N."/>
            <person name="Miura H."/>
            <person name="Matsushita S."/>
            <person name="Watanabe Y."/>
            <person name="Oguchi A."/>
            <person name="Ankai A."/>
            <person name="Yashiro I."/>
            <person name="Takahashi M."/>
            <person name="Terui Y."/>
            <person name="Fukui S."/>
            <person name="Yokoyama H."/>
            <person name="Tanikawa S."/>
            <person name="Hanada S."/>
            <person name="Kamagata Y."/>
            <person name="Fujita N."/>
        </authorList>
    </citation>
    <scope>NUCLEOTIDE SEQUENCE [LARGE SCALE GENOMIC DNA]</scope>
    <source>
        <strain evidence="11">T-27 / DSM 14586 / JCM 11422 / NBRC 100505</strain>
    </source>
</reference>
<proteinExistence type="inferred from homology"/>
<dbReference type="AlphaFoldDB" id="C1ADU2"/>
<dbReference type="Pfam" id="PF12704">
    <property type="entry name" value="MacB_PCD"/>
    <property type="match status" value="1"/>
</dbReference>
<feature type="domain" description="MacB-like periplasmic core" evidence="9">
    <location>
        <begin position="35"/>
        <end position="275"/>
    </location>
</feature>
<gene>
    <name evidence="10" type="ordered locus">GAU_3627</name>
</gene>
<sequence>MMAGQSDRWRAFLATAAFAFRSGIEALSHNSLRAALTSLGILFGVASVIAMLAIGRGAEQEIIAQMRLLGSNNIIVKPIVEQREEAAKQAGEKQPRRFSPGLTARDGHSIAAVIPEVESASGEVVLNTLITRQGRRRTGKIVGVDTAYFALLNLDVANGHLFNRAQIEEGKPVAIIGAGVKARFFTTEDPLGKSIKVGENWLTVVGVLADRPMSEQTAQRLGIRDANLDVYVPMTTMLLRYRDRTRVSARDIEQASREANVVVPGNEAEDADRVAERRNYHQLDRLIVRVKEANTVAPTAEVMRRMLERRHNSVIDFEIAVPEELLRQEQRTRSIFNMVLGAIASISLVVGGIGIMNIMLASILERIREIGVRRALGATQREILAQFLAEAVLISLAGGVAGIVLGAAISMGIEQLADIKTVVSGMSVFVAFGVSISVGLVFGILPAWRAARQDPVVCLRYE</sequence>
<dbReference type="GO" id="GO:0022857">
    <property type="term" value="F:transmembrane transporter activity"/>
    <property type="evidence" value="ECO:0007669"/>
    <property type="project" value="TreeGrafter"/>
</dbReference>
<comment type="similarity">
    <text evidence="6">Belongs to the ABC-4 integral membrane protein family.</text>
</comment>
<evidence type="ECO:0000256" key="6">
    <source>
        <dbReference type="ARBA" id="ARBA00038076"/>
    </source>
</evidence>
<evidence type="ECO:0000313" key="10">
    <source>
        <dbReference type="EMBL" id="BAH40669.1"/>
    </source>
</evidence>
<evidence type="ECO:0000256" key="3">
    <source>
        <dbReference type="ARBA" id="ARBA00022692"/>
    </source>
</evidence>
<feature type="transmembrane region" description="Helical" evidence="7">
    <location>
        <begin position="383"/>
        <end position="409"/>
    </location>
</feature>
<evidence type="ECO:0000256" key="5">
    <source>
        <dbReference type="ARBA" id="ARBA00023136"/>
    </source>
</evidence>
<accession>C1ADU2</accession>
<dbReference type="Pfam" id="PF02687">
    <property type="entry name" value="FtsX"/>
    <property type="match status" value="1"/>
</dbReference>
<dbReference type="KEGG" id="gau:GAU_3627"/>
<dbReference type="Proteomes" id="UP000002209">
    <property type="component" value="Chromosome"/>
</dbReference>
<dbReference type="HOGENOM" id="CLU_000604_8_0_0"/>
<feature type="transmembrane region" description="Helical" evidence="7">
    <location>
        <begin position="36"/>
        <end position="58"/>
    </location>
</feature>
<evidence type="ECO:0000256" key="4">
    <source>
        <dbReference type="ARBA" id="ARBA00022989"/>
    </source>
</evidence>
<evidence type="ECO:0000259" key="8">
    <source>
        <dbReference type="Pfam" id="PF02687"/>
    </source>
</evidence>
<keyword evidence="2" id="KW-1003">Cell membrane</keyword>
<evidence type="ECO:0000256" key="2">
    <source>
        <dbReference type="ARBA" id="ARBA00022475"/>
    </source>
</evidence>
<name>C1ADU2_GEMAT</name>
<dbReference type="InterPro" id="IPR025857">
    <property type="entry name" value="MacB_PCD"/>
</dbReference>
<evidence type="ECO:0000256" key="7">
    <source>
        <dbReference type="SAM" id="Phobius"/>
    </source>
</evidence>
<comment type="subcellular location">
    <subcellularLocation>
        <location evidence="1">Cell membrane</location>
        <topology evidence="1">Multi-pass membrane protein</topology>
    </subcellularLocation>
</comment>
<keyword evidence="5 7" id="KW-0472">Membrane</keyword>
<dbReference type="eggNOG" id="COG0577">
    <property type="taxonomic scope" value="Bacteria"/>
</dbReference>
<protein>
    <submittedName>
        <fullName evidence="10">Hypothetical membrane protein</fullName>
    </submittedName>
</protein>